<dbReference type="EMBL" id="JASHIF010000009">
    <property type="protein sequence ID" value="MDI9859798.1"/>
    <property type="molecule type" value="Genomic_DNA"/>
</dbReference>
<keyword evidence="1" id="KW-0732">Signal</keyword>
<proteinExistence type="predicted"/>
<gene>
    <name evidence="2" type="ORF">QM524_11310</name>
</gene>
<evidence type="ECO:0000313" key="2">
    <source>
        <dbReference type="EMBL" id="MDI9859798.1"/>
    </source>
</evidence>
<feature type="signal peptide" evidence="1">
    <location>
        <begin position="1"/>
        <end position="19"/>
    </location>
</feature>
<evidence type="ECO:0000256" key="1">
    <source>
        <dbReference type="SAM" id="SignalP"/>
    </source>
</evidence>
<name>A0ABT6Y9K0_9BACT</name>
<keyword evidence="3" id="KW-1185">Reference proteome</keyword>
<organism evidence="2 3">
    <name type="scientific">Flectobacillus roseus</name>
    <dbReference type="NCBI Taxonomy" id="502259"/>
    <lineage>
        <taxon>Bacteria</taxon>
        <taxon>Pseudomonadati</taxon>
        <taxon>Bacteroidota</taxon>
        <taxon>Cytophagia</taxon>
        <taxon>Cytophagales</taxon>
        <taxon>Flectobacillaceae</taxon>
        <taxon>Flectobacillus</taxon>
    </lineage>
</organism>
<sequence length="317" mass="35297">MKKVLFISSLLLLSVTTFAQKKKTPKKGNSKATVAVDSTNLLNLNPLKPNQTQAEDYIVASLLPKDLSSNKNGQKQYYDSYKISLKAGEEMILEHQSSDFRVMLGLKSPNKSVNTEFSYDANPFGGNSFNKFHFTAPSTGVYTLLATSMDAGQTGKYSIRKTIYAPNALESKVDASLSKNFKALLNAKKNKFKDILGEKIKVARKEKAMDKATGQDKYNAKAELISGKAGIIVLENEGQSASYKSVLIESESEEEVKTQFQQLVKQFQILTRSWLEQPSTDLSYSTSTDQDMVSLNISSTEDKKKKKKLYQLNFSLN</sequence>
<dbReference type="RefSeq" id="WP_095162728.1">
    <property type="nucleotide sequence ID" value="NZ_JASHIF010000009.1"/>
</dbReference>
<evidence type="ECO:0000313" key="3">
    <source>
        <dbReference type="Proteomes" id="UP001236507"/>
    </source>
</evidence>
<reference evidence="2 3" key="1">
    <citation type="submission" date="2023-05" db="EMBL/GenBank/DDBJ databases">
        <title>Novel species of genus Flectobacillus isolated from stream in China.</title>
        <authorList>
            <person name="Lu H."/>
        </authorList>
    </citation>
    <scope>NUCLEOTIDE SEQUENCE [LARGE SCALE GENOMIC DNA]</scope>
    <source>
        <strain evidence="2 3">KCTC 42575</strain>
    </source>
</reference>
<comment type="caution">
    <text evidence="2">The sequence shown here is derived from an EMBL/GenBank/DDBJ whole genome shotgun (WGS) entry which is preliminary data.</text>
</comment>
<protein>
    <submittedName>
        <fullName evidence="2">PPC domain-containing protein</fullName>
    </submittedName>
</protein>
<dbReference type="Proteomes" id="UP001236507">
    <property type="component" value="Unassembled WGS sequence"/>
</dbReference>
<dbReference type="Gene3D" id="2.60.120.380">
    <property type="match status" value="1"/>
</dbReference>
<feature type="chain" id="PRO_5045133229" evidence="1">
    <location>
        <begin position="20"/>
        <end position="317"/>
    </location>
</feature>
<accession>A0ABT6Y9K0</accession>